<evidence type="ECO:0000256" key="2">
    <source>
        <dbReference type="ARBA" id="ARBA00013194"/>
    </source>
</evidence>
<evidence type="ECO:0000256" key="7">
    <source>
        <dbReference type="SAM" id="Phobius"/>
    </source>
</evidence>
<reference evidence="10" key="1">
    <citation type="submission" date="2018-12" db="EMBL/GenBank/DDBJ databases">
        <title>Genome sequence of Peanibacillus sp.</title>
        <authorList>
            <person name="Subramani G."/>
            <person name="Srinivasan S."/>
            <person name="Kim M.K."/>
        </authorList>
    </citation>
    <scope>NUCLEOTIDE SEQUENCE [LARGE SCALE GENOMIC DNA]</scope>
    <source>
        <strain evidence="10">18JY67-1</strain>
    </source>
</reference>
<dbReference type="KEGG" id="palb:EJC50_04045"/>
<dbReference type="RefSeq" id="WP_126012681.1">
    <property type="nucleotide sequence ID" value="NZ_CP034437.1"/>
</dbReference>
<dbReference type="InterPro" id="IPR000297">
    <property type="entry name" value="PPIase_PpiC"/>
</dbReference>
<dbReference type="EC" id="5.2.1.8" evidence="2"/>
<dbReference type="Pfam" id="PF13624">
    <property type="entry name" value="SurA_N_3"/>
    <property type="match status" value="1"/>
</dbReference>
<dbReference type="GO" id="GO:0006457">
    <property type="term" value="P:protein folding"/>
    <property type="evidence" value="ECO:0007669"/>
    <property type="project" value="InterPro"/>
</dbReference>
<dbReference type="PANTHER" id="PTHR47245">
    <property type="entry name" value="PEPTIDYLPROLYL ISOMERASE"/>
    <property type="match status" value="1"/>
</dbReference>
<gene>
    <name evidence="9" type="ORF">EJC50_04045</name>
</gene>
<keyword evidence="3" id="KW-0732">Signal</keyword>
<evidence type="ECO:0000256" key="5">
    <source>
        <dbReference type="ARBA" id="ARBA00023235"/>
    </source>
</evidence>
<proteinExistence type="predicted"/>
<comment type="catalytic activity">
    <reaction evidence="1">
        <text>[protein]-peptidylproline (omega=180) = [protein]-peptidylproline (omega=0)</text>
        <dbReference type="Rhea" id="RHEA:16237"/>
        <dbReference type="Rhea" id="RHEA-COMP:10747"/>
        <dbReference type="Rhea" id="RHEA-COMP:10748"/>
        <dbReference type="ChEBI" id="CHEBI:83833"/>
        <dbReference type="ChEBI" id="CHEBI:83834"/>
        <dbReference type="EC" id="5.2.1.8"/>
    </reaction>
</comment>
<evidence type="ECO:0000256" key="4">
    <source>
        <dbReference type="ARBA" id="ARBA00023110"/>
    </source>
</evidence>
<evidence type="ECO:0000259" key="8">
    <source>
        <dbReference type="PROSITE" id="PS50198"/>
    </source>
</evidence>
<evidence type="ECO:0000256" key="1">
    <source>
        <dbReference type="ARBA" id="ARBA00000971"/>
    </source>
</evidence>
<dbReference type="PANTHER" id="PTHR47245:SF1">
    <property type="entry name" value="FOLDASE PROTEIN PRSA"/>
    <property type="match status" value="1"/>
</dbReference>
<protein>
    <recommendedName>
        <fullName evidence="2">peptidylprolyl isomerase</fullName>
        <ecNumber evidence="2">5.2.1.8</ecNumber>
    </recommendedName>
</protein>
<sequence length="320" mass="35380">MLKKDRVLRSIVLLQAVCMIIMAIVVVFRVLLPPKAAPQTEVEGGQLQGSTPSSAEEPIAAKVGSEQITVKQLNEQLRKQYGDQVLRTLMVRAATKLEADAYGLQVTDQEIDAELSEIMQGYEDEEHYYDAMKEQLGLTREGVREDTKYRLLLEKAAVRSVDVTDTEIDAYIADNKAQFAARTQLHLAWIVVPDTKAADDILDKLAAGEDFAVMAHTYSVDTDSAESGGDLGYIDADDPFADQAIIEAARQLSVGEVTGPIAVESGQAIIQLLEKKTEEEVSSNRQREQARKDIALSKLNGLRPYEDQLLQKYDAQIIQP</sequence>
<dbReference type="OrthoDB" id="2677468at2"/>
<dbReference type="SUPFAM" id="SSF54534">
    <property type="entry name" value="FKBP-like"/>
    <property type="match status" value="1"/>
</dbReference>
<keyword evidence="7" id="KW-0812">Transmembrane</keyword>
<dbReference type="SUPFAM" id="SSF109998">
    <property type="entry name" value="Triger factor/SurA peptide-binding domain-like"/>
    <property type="match status" value="1"/>
</dbReference>
<dbReference type="InterPro" id="IPR037041">
    <property type="entry name" value="Trigger_fac_C_sf"/>
</dbReference>
<evidence type="ECO:0000313" key="10">
    <source>
        <dbReference type="Proteomes" id="UP000272528"/>
    </source>
</evidence>
<evidence type="ECO:0000256" key="3">
    <source>
        <dbReference type="ARBA" id="ARBA00022729"/>
    </source>
</evidence>
<dbReference type="GO" id="GO:0015031">
    <property type="term" value="P:protein transport"/>
    <property type="evidence" value="ECO:0007669"/>
    <property type="project" value="InterPro"/>
</dbReference>
<keyword evidence="4 6" id="KW-0697">Rotamase</keyword>
<feature type="transmembrane region" description="Helical" evidence="7">
    <location>
        <begin position="12"/>
        <end position="32"/>
    </location>
</feature>
<keyword evidence="7" id="KW-0472">Membrane</keyword>
<evidence type="ECO:0000313" key="9">
    <source>
        <dbReference type="EMBL" id="AZN38934.1"/>
    </source>
</evidence>
<dbReference type="Gene3D" id="1.10.3120.10">
    <property type="entry name" value="Trigger factor, C-terminal domain"/>
    <property type="match status" value="1"/>
</dbReference>
<keyword evidence="5 6" id="KW-0413">Isomerase</keyword>
<dbReference type="InterPro" id="IPR027304">
    <property type="entry name" value="Trigger_fact/SurA_dom_sf"/>
</dbReference>
<dbReference type="Gene3D" id="3.10.50.40">
    <property type="match status" value="1"/>
</dbReference>
<dbReference type="EMBL" id="CP034437">
    <property type="protein sequence ID" value="AZN38934.1"/>
    <property type="molecule type" value="Genomic_DNA"/>
</dbReference>
<dbReference type="InterPro" id="IPR050245">
    <property type="entry name" value="PrsA_foldase"/>
</dbReference>
<feature type="domain" description="PpiC" evidence="8">
    <location>
        <begin position="182"/>
        <end position="274"/>
    </location>
</feature>
<evidence type="ECO:0000256" key="6">
    <source>
        <dbReference type="PROSITE-ProRule" id="PRU00278"/>
    </source>
</evidence>
<organism evidence="9 10">
    <name type="scientific">Paenibacillus albus</name>
    <dbReference type="NCBI Taxonomy" id="2495582"/>
    <lineage>
        <taxon>Bacteria</taxon>
        <taxon>Bacillati</taxon>
        <taxon>Bacillota</taxon>
        <taxon>Bacilli</taxon>
        <taxon>Bacillales</taxon>
        <taxon>Paenibacillaceae</taxon>
        <taxon>Paenibacillus</taxon>
    </lineage>
</organism>
<keyword evidence="10" id="KW-1185">Reference proteome</keyword>
<dbReference type="Proteomes" id="UP000272528">
    <property type="component" value="Chromosome"/>
</dbReference>
<dbReference type="InterPro" id="IPR046357">
    <property type="entry name" value="PPIase_dom_sf"/>
</dbReference>
<accession>A0A3Q8X4B5</accession>
<dbReference type="GO" id="GO:0003755">
    <property type="term" value="F:peptidyl-prolyl cis-trans isomerase activity"/>
    <property type="evidence" value="ECO:0007669"/>
    <property type="project" value="UniProtKB-KW"/>
</dbReference>
<dbReference type="AlphaFoldDB" id="A0A3Q8X4B5"/>
<keyword evidence="7" id="KW-1133">Transmembrane helix</keyword>
<dbReference type="Pfam" id="PF00639">
    <property type="entry name" value="Rotamase"/>
    <property type="match status" value="1"/>
</dbReference>
<dbReference type="PROSITE" id="PS50198">
    <property type="entry name" value="PPIC_PPIASE_2"/>
    <property type="match status" value="1"/>
</dbReference>
<name>A0A3Q8X4B5_9BACL</name>